<keyword evidence="1" id="KW-0863">Zinc-finger</keyword>
<feature type="domain" description="C2H2-type" evidence="3">
    <location>
        <begin position="5"/>
        <end position="33"/>
    </location>
</feature>
<dbReference type="SUPFAM" id="SSF57667">
    <property type="entry name" value="beta-beta-alpha zinc fingers"/>
    <property type="match status" value="1"/>
</dbReference>
<keyword evidence="1" id="KW-0479">Metal-binding</keyword>
<evidence type="ECO:0000313" key="5">
    <source>
        <dbReference type="Proteomes" id="UP000298493"/>
    </source>
</evidence>
<feature type="compositionally biased region" description="Basic and acidic residues" evidence="2">
    <location>
        <begin position="219"/>
        <end position="233"/>
    </location>
</feature>
<protein>
    <recommendedName>
        <fullName evidence="3">C2H2-type domain-containing protein</fullName>
    </recommendedName>
</protein>
<accession>A0A4Z1P9B6</accession>
<sequence>MPSRYCCNMCSRSFRRSSELRRHAFSEHNDALERIARLERALEKLTGNKPELPPSPPSSSNERSASPEPIQHSSHEEIFLDSATINAQFLFVDRAMNDVLIRLDCLERARKADEHKLRHPTNEGEISRCRCGTPREKIIDRRARSLARRIERGPQELRQHSRSQEARMDALEMTLDRMTTGLRVALGTETSRKTAIHQSPSASGGPKESLLALPTSESEESRENPSDGYHHDYSSSGDVHNRPVNRTLLSEEAEEQTDVDPTIYGPSLWDRRQESMTEEVMRVASRGLSVPGRVNGSGST</sequence>
<feature type="region of interest" description="Disordered" evidence="2">
    <location>
        <begin position="189"/>
        <end position="275"/>
    </location>
</feature>
<evidence type="ECO:0000313" key="4">
    <source>
        <dbReference type="EMBL" id="TID23529.1"/>
    </source>
</evidence>
<proteinExistence type="predicted"/>
<dbReference type="Proteomes" id="UP000298493">
    <property type="component" value="Unassembled WGS sequence"/>
</dbReference>
<organism evidence="4 5">
    <name type="scientific">Venturia nashicola</name>
    <dbReference type="NCBI Taxonomy" id="86259"/>
    <lineage>
        <taxon>Eukaryota</taxon>
        <taxon>Fungi</taxon>
        <taxon>Dikarya</taxon>
        <taxon>Ascomycota</taxon>
        <taxon>Pezizomycotina</taxon>
        <taxon>Dothideomycetes</taxon>
        <taxon>Pleosporomycetidae</taxon>
        <taxon>Venturiales</taxon>
        <taxon>Venturiaceae</taxon>
        <taxon>Venturia</taxon>
    </lineage>
</organism>
<name>A0A4Z1P9B6_9PEZI</name>
<dbReference type="AlphaFoldDB" id="A0A4Z1P9B6"/>
<dbReference type="EMBL" id="SNSC02000006">
    <property type="protein sequence ID" value="TID23529.1"/>
    <property type="molecule type" value="Genomic_DNA"/>
</dbReference>
<evidence type="ECO:0000256" key="2">
    <source>
        <dbReference type="SAM" id="MobiDB-lite"/>
    </source>
</evidence>
<dbReference type="PROSITE" id="PS50157">
    <property type="entry name" value="ZINC_FINGER_C2H2_2"/>
    <property type="match status" value="1"/>
</dbReference>
<gene>
    <name evidence="4" type="ORF">E6O75_ATG03165</name>
</gene>
<dbReference type="InterPro" id="IPR036236">
    <property type="entry name" value="Znf_C2H2_sf"/>
</dbReference>
<feature type="compositionally biased region" description="Low complexity" evidence="2">
    <location>
        <begin position="58"/>
        <end position="69"/>
    </location>
</feature>
<keyword evidence="1" id="KW-0862">Zinc</keyword>
<dbReference type="InterPro" id="IPR013087">
    <property type="entry name" value="Znf_C2H2_type"/>
</dbReference>
<reference evidence="4 5" key="1">
    <citation type="submission" date="2019-04" db="EMBL/GenBank/DDBJ databases">
        <title>High contiguity whole genome sequence and gene annotation resource for two Venturia nashicola isolates.</title>
        <authorList>
            <person name="Prokchorchik M."/>
            <person name="Won K."/>
            <person name="Lee Y."/>
            <person name="Choi E.D."/>
            <person name="Segonzac C."/>
            <person name="Sohn K.H."/>
        </authorList>
    </citation>
    <scope>NUCLEOTIDE SEQUENCE [LARGE SCALE GENOMIC DNA]</scope>
    <source>
        <strain evidence="4 5">PRI2</strain>
    </source>
</reference>
<dbReference type="PROSITE" id="PS00028">
    <property type="entry name" value="ZINC_FINGER_C2H2_1"/>
    <property type="match status" value="1"/>
</dbReference>
<evidence type="ECO:0000256" key="1">
    <source>
        <dbReference type="PROSITE-ProRule" id="PRU00042"/>
    </source>
</evidence>
<feature type="region of interest" description="Disordered" evidence="2">
    <location>
        <begin position="45"/>
        <end position="72"/>
    </location>
</feature>
<comment type="caution">
    <text evidence="4">The sequence shown here is derived from an EMBL/GenBank/DDBJ whole genome shotgun (WGS) entry which is preliminary data.</text>
</comment>
<dbReference type="GO" id="GO:0008270">
    <property type="term" value="F:zinc ion binding"/>
    <property type="evidence" value="ECO:0007669"/>
    <property type="project" value="UniProtKB-KW"/>
</dbReference>
<keyword evidence="5" id="KW-1185">Reference proteome</keyword>
<evidence type="ECO:0000259" key="3">
    <source>
        <dbReference type="PROSITE" id="PS50157"/>
    </source>
</evidence>